<evidence type="ECO:0000313" key="2">
    <source>
        <dbReference type="EMBL" id="GFH11840.1"/>
    </source>
</evidence>
<feature type="compositionally biased region" description="Basic and acidic residues" evidence="1">
    <location>
        <begin position="130"/>
        <end position="144"/>
    </location>
</feature>
<dbReference type="AlphaFoldDB" id="A0A699YPD9"/>
<evidence type="ECO:0000313" key="3">
    <source>
        <dbReference type="Proteomes" id="UP000485058"/>
    </source>
</evidence>
<name>A0A699YPD9_HAELA</name>
<protein>
    <submittedName>
        <fullName evidence="2">Uncharacterized protein</fullName>
    </submittedName>
</protein>
<dbReference type="EMBL" id="BLLF01000441">
    <property type="protein sequence ID" value="GFH11840.1"/>
    <property type="molecule type" value="Genomic_DNA"/>
</dbReference>
<feature type="compositionally biased region" description="Low complexity" evidence="1">
    <location>
        <begin position="111"/>
        <end position="121"/>
    </location>
</feature>
<feature type="non-terminal residue" evidence="2">
    <location>
        <position position="1"/>
    </location>
</feature>
<accession>A0A699YPD9</accession>
<sequence>LCGAGRRARCESFTLGRERSSGLSKAKRVTWIDESPGLAQGGSMRRGARRCLALRPRGLAMSWMGASTLQSCRPNMGMVVFMQILLPVRGLMWCPVVAPRKPPQAPCSSQEATPAAAAEPGPSTPSPAIRSERTKAEQAVEAKGKAAKAKPAPQPGKWLDRDCNAALNMQRIGESRAGEAASQGQGVPWPGLQAATRQATQGPAAACLRHSSVCPLLELSSAHNHVVHANSTQ</sequence>
<comment type="caution">
    <text evidence="2">The sequence shown here is derived from an EMBL/GenBank/DDBJ whole genome shotgun (WGS) entry which is preliminary data.</text>
</comment>
<proteinExistence type="predicted"/>
<feature type="region of interest" description="Disordered" evidence="1">
    <location>
        <begin position="100"/>
        <end position="159"/>
    </location>
</feature>
<organism evidence="2 3">
    <name type="scientific">Haematococcus lacustris</name>
    <name type="common">Green alga</name>
    <name type="synonym">Haematococcus pluvialis</name>
    <dbReference type="NCBI Taxonomy" id="44745"/>
    <lineage>
        <taxon>Eukaryota</taxon>
        <taxon>Viridiplantae</taxon>
        <taxon>Chlorophyta</taxon>
        <taxon>core chlorophytes</taxon>
        <taxon>Chlorophyceae</taxon>
        <taxon>CS clade</taxon>
        <taxon>Chlamydomonadales</taxon>
        <taxon>Haematococcaceae</taxon>
        <taxon>Haematococcus</taxon>
    </lineage>
</organism>
<keyword evidence="3" id="KW-1185">Reference proteome</keyword>
<gene>
    <name evidence="2" type="ORF">HaLaN_07409</name>
</gene>
<evidence type="ECO:0000256" key="1">
    <source>
        <dbReference type="SAM" id="MobiDB-lite"/>
    </source>
</evidence>
<reference evidence="2 3" key="1">
    <citation type="submission" date="2020-02" db="EMBL/GenBank/DDBJ databases">
        <title>Draft genome sequence of Haematococcus lacustris strain NIES-144.</title>
        <authorList>
            <person name="Morimoto D."/>
            <person name="Nakagawa S."/>
            <person name="Yoshida T."/>
            <person name="Sawayama S."/>
        </authorList>
    </citation>
    <scope>NUCLEOTIDE SEQUENCE [LARGE SCALE GENOMIC DNA]</scope>
    <source>
        <strain evidence="2 3">NIES-144</strain>
    </source>
</reference>
<dbReference type="Proteomes" id="UP000485058">
    <property type="component" value="Unassembled WGS sequence"/>
</dbReference>